<evidence type="ECO:0000313" key="5">
    <source>
        <dbReference type="Proteomes" id="UP000749646"/>
    </source>
</evidence>
<proteinExistence type="predicted"/>
<comment type="caution">
    <text evidence="4">The sequence shown here is derived from an EMBL/GenBank/DDBJ whole genome shotgun (WGS) entry which is preliminary data.</text>
</comment>
<feature type="repeat" description="PPR" evidence="2">
    <location>
        <begin position="546"/>
        <end position="576"/>
    </location>
</feature>
<evidence type="ECO:0000313" key="4">
    <source>
        <dbReference type="EMBL" id="KAF9941421.1"/>
    </source>
</evidence>
<feature type="compositionally biased region" description="Basic residues" evidence="3">
    <location>
        <begin position="159"/>
        <end position="170"/>
    </location>
</feature>
<feature type="region of interest" description="Disordered" evidence="3">
    <location>
        <begin position="507"/>
        <end position="526"/>
    </location>
</feature>
<feature type="compositionally biased region" description="Basic and acidic residues" evidence="3">
    <location>
        <begin position="641"/>
        <end position="657"/>
    </location>
</feature>
<feature type="compositionally biased region" description="Low complexity" evidence="3">
    <location>
        <begin position="70"/>
        <end position="82"/>
    </location>
</feature>
<feature type="region of interest" description="Disordered" evidence="3">
    <location>
        <begin position="616"/>
        <end position="673"/>
    </location>
</feature>
<feature type="region of interest" description="Disordered" evidence="3">
    <location>
        <begin position="462"/>
        <end position="502"/>
    </location>
</feature>
<dbReference type="AlphaFoldDB" id="A0A9P6INS0"/>
<protein>
    <recommendedName>
        <fullName evidence="6">Pentatricopeptide repeat-containing protein</fullName>
    </recommendedName>
</protein>
<dbReference type="EMBL" id="JAAAHW010009411">
    <property type="protein sequence ID" value="KAF9941421.1"/>
    <property type="molecule type" value="Genomic_DNA"/>
</dbReference>
<keyword evidence="1" id="KW-0677">Repeat</keyword>
<name>A0A9P6INS0_9FUNG</name>
<dbReference type="GO" id="GO:0003729">
    <property type="term" value="F:mRNA binding"/>
    <property type="evidence" value="ECO:0007669"/>
    <property type="project" value="TreeGrafter"/>
</dbReference>
<evidence type="ECO:0000256" key="3">
    <source>
        <dbReference type="SAM" id="MobiDB-lite"/>
    </source>
</evidence>
<dbReference type="PANTHER" id="PTHR47933:SF11">
    <property type="entry name" value="PENTATRICOPEPTIDE REPEAT-CONTAINING PROTEIN 2"/>
    <property type="match status" value="1"/>
</dbReference>
<feature type="region of interest" description="Disordered" evidence="3">
    <location>
        <begin position="318"/>
        <end position="374"/>
    </location>
</feature>
<feature type="compositionally biased region" description="Low complexity" evidence="3">
    <location>
        <begin position="513"/>
        <end position="526"/>
    </location>
</feature>
<evidence type="ECO:0000256" key="1">
    <source>
        <dbReference type="ARBA" id="ARBA00022737"/>
    </source>
</evidence>
<evidence type="ECO:0000256" key="2">
    <source>
        <dbReference type="PROSITE-ProRule" id="PRU00708"/>
    </source>
</evidence>
<feature type="compositionally biased region" description="Basic and acidic residues" evidence="3">
    <location>
        <begin position="616"/>
        <end position="634"/>
    </location>
</feature>
<dbReference type="Pfam" id="PF13812">
    <property type="entry name" value="PPR_3"/>
    <property type="match status" value="1"/>
</dbReference>
<dbReference type="Gene3D" id="1.25.40.10">
    <property type="entry name" value="Tetratricopeptide repeat domain"/>
    <property type="match status" value="2"/>
</dbReference>
<dbReference type="Pfam" id="PF13041">
    <property type="entry name" value="PPR_2"/>
    <property type="match status" value="1"/>
</dbReference>
<gene>
    <name evidence="4" type="ORF">BGZ65_003423</name>
</gene>
<feature type="compositionally biased region" description="Polar residues" evidence="3">
    <location>
        <begin position="186"/>
        <end position="198"/>
    </location>
</feature>
<accession>A0A9P6INS0</accession>
<feature type="region of interest" description="Disordered" evidence="3">
    <location>
        <begin position="68"/>
        <end position="94"/>
    </location>
</feature>
<dbReference type="PANTHER" id="PTHR47933">
    <property type="entry name" value="PENTATRICOPEPTIDE REPEAT-CONTAINING PROTEIN 1, MITOCHONDRIAL"/>
    <property type="match status" value="1"/>
</dbReference>
<evidence type="ECO:0008006" key="6">
    <source>
        <dbReference type="Google" id="ProtNLM"/>
    </source>
</evidence>
<dbReference type="InterPro" id="IPR011990">
    <property type="entry name" value="TPR-like_helical_dom_sf"/>
</dbReference>
<dbReference type="Proteomes" id="UP000749646">
    <property type="component" value="Unassembled WGS sequence"/>
</dbReference>
<organism evidence="4 5">
    <name type="scientific">Modicella reniformis</name>
    <dbReference type="NCBI Taxonomy" id="1440133"/>
    <lineage>
        <taxon>Eukaryota</taxon>
        <taxon>Fungi</taxon>
        <taxon>Fungi incertae sedis</taxon>
        <taxon>Mucoromycota</taxon>
        <taxon>Mortierellomycotina</taxon>
        <taxon>Mortierellomycetes</taxon>
        <taxon>Mortierellales</taxon>
        <taxon>Mortierellaceae</taxon>
        <taxon>Modicella</taxon>
    </lineage>
</organism>
<feature type="compositionally biased region" description="Polar residues" evidence="3">
    <location>
        <begin position="483"/>
        <end position="502"/>
    </location>
</feature>
<dbReference type="OrthoDB" id="185373at2759"/>
<dbReference type="NCBIfam" id="TIGR00756">
    <property type="entry name" value="PPR"/>
    <property type="match status" value="1"/>
</dbReference>
<keyword evidence="5" id="KW-1185">Reference proteome</keyword>
<sequence length="694" mass="77168">MIESLFLTFHQKKALGLYEVLSERGINMPTRLLEGLIRIAVANSDGHQLEGIGNMLLKHEDLYQKSLAASSTSPSSSSSSSPTPTPTRPYNRPLLMSPKLMDSFIYGTCESELYELARAVFDRGLEAGCKFRISSFTMILNSYSVKGFGFDIVSAATHQGKKRHGRHSKNGRRDDDNGRVSGALDGSTTRDMTRTPNINGIGVADPMKIEKYVSAMEQQRLNPTMTTMNVLVKLYLEMAQYRVKGAPPWKAAFKRYNPLGLEPDVVTNNTLLAYYEKHKDLATMKKIYNSMAGNAIHDSCSRRPRRKRNKEQAEQIKVVLDSDSASAANSTTEHPHNDQEDLLVDGEEKGEKQHQRDHKRRPPQPPPPQRPLRSNRDIYTYNTMLHALLQHAIKTKEIVSIGQCFYDMEQDGISTDTVTFNTNILYHISRKDLEAAMQVFHSMKGVTGVFKADSVTDDGWTTTTGGTSPTNNAAAGDGGVVFNKSSSRPIKSTPTSSFSGTMKTKTVINSNDTNNNATATTTTTTTTTTPTFLSTTADSSSPPVPDVVTLTSMISGFGQAEQLEEMSHFFKEMTNRFRMEPNLKTYSALVAGLHSAGDYRRAEMLWSIILEEDEKQNRRGGEGGGAKGKDDKSESGAVVVEGDKDDNTSLLDNEKSEWIQQQRRQQGLQKGPLTIMERRQIEARRKMIKDMIEE</sequence>
<feature type="region of interest" description="Disordered" evidence="3">
    <location>
        <begin position="159"/>
        <end position="199"/>
    </location>
</feature>
<dbReference type="PROSITE" id="PS51375">
    <property type="entry name" value="PPR"/>
    <property type="match status" value="1"/>
</dbReference>
<reference evidence="4" key="1">
    <citation type="journal article" date="2020" name="Fungal Divers.">
        <title>Resolving the Mortierellaceae phylogeny through synthesis of multi-gene phylogenetics and phylogenomics.</title>
        <authorList>
            <person name="Vandepol N."/>
            <person name="Liber J."/>
            <person name="Desiro A."/>
            <person name="Na H."/>
            <person name="Kennedy M."/>
            <person name="Barry K."/>
            <person name="Grigoriev I.V."/>
            <person name="Miller A.N."/>
            <person name="O'Donnell K."/>
            <person name="Stajich J.E."/>
            <person name="Bonito G."/>
        </authorList>
    </citation>
    <scope>NUCLEOTIDE SEQUENCE</scope>
    <source>
        <strain evidence="4">MES-2147</strain>
    </source>
</reference>
<dbReference type="InterPro" id="IPR002885">
    <property type="entry name" value="PPR_rpt"/>
</dbReference>
<dbReference type="InterPro" id="IPR051240">
    <property type="entry name" value="Mito_RNA-Proc/Resp"/>
</dbReference>